<dbReference type="AlphaFoldDB" id="A0A4P9XWU1"/>
<dbReference type="InterPro" id="IPR013083">
    <property type="entry name" value="Znf_RING/FYVE/PHD"/>
</dbReference>
<keyword evidence="13" id="KW-1185">Reference proteome</keyword>
<feature type="compositionally biased region" description="Polar residues" evidence="10">
    <location>
        <begin position="280"/>
        <end position="299"/>
    </location>
</feature>
<feature type="compositionally biased region" description="Basic and acidic residues" evidence="10">
    <location>
        <begin position="268"/>
        <end position="277"/>
    </location>
</feature>
<proteinExistence type="predicted"/>
<dbReference type="InterPro" id="IPR031099">
    <property type="entry name" value="BRCA1-associated"/>
</dbReference>
<keyword evidence="6" id="KW-0862">Zinc</keyword>
<dbReference type="Pfam" id="PF13923">
    <property type="entry name" value="zf-C3HC4_2"/>
    <property type="match status" value="1"/>
</dbReference>
<evidence type="ECO:0000313" key="13">
    <source>
        <dbReference type="Proteomes" id="UP000271241"/>
    </source>
</evidence>
<evidence type="ECO:0000256" key="5">
    <source>
        <dbReference type="ARBA" id="ARBA00022771"/>
    </source>
</evidence>
<evidence type="ECO:0000256" key="6">
    <source>
        <dbReference type="ARBA" id="ARBA00022833"/>
    </source>
</evidence>
<dbReference type="PROSITE" id="PS50089">
    <property type="entry name" value="ZF_RING_2"/>
    <property type="match status" value="1"/>
</dbReference>
<feature type="domain" description="RING-type" evidence="11">
    <location>
        <begin position="23"/>
        <end position="61"/>
    </location>
</feature>
<organism evidence="12 13">
    <name type="scientific">Thamnocephalis sphaerospora</name>
    <dbReference type="NCBI Taxonomy" id="78915"/>
    <lineage>
        <taxon>Eukaryota</taxon>
        <taxon>Fungi</taxon>
        <taxon>Fungi incertae sedis</taxon>
        <taxon>Zoopagomycota</taxon>
        <taxon>Zoopagomycotina</taxon>
        <taxon>Zoopagomycetes</taxon>
        <taxon>Zoopagales</taxon>
        <taxon>Sigmoideomycetaceae</taxon>
        <taxon>Thamnocephalis</taxon>
    </lineage>
</organism>
<dbReference type="Gene3D" id="3.30.40.10">
    <property type="entry name" value="Zinc/RING finger domain, C3HC4 (zinc finger)"/>
    <property type="match status" value="1"/>
</dbReference>
<dbReference type="InterPro" id="IPR017907">
    <property type="entry name" value="Znf_RING_CS"/>
</dbReference>
<dbReference type="PANTHER" id="PTHR13763">
    <property type="entry name" value="BREAST CANCER TYPE 1 SUSCEPTIBILITY PROTEIN BRCA1"/>
    <property type="match status" value="1"/>
</dbReference>
<gene>
    <name evidence="12" type="ORF">THASP1DRAFT_27424</name>
</gene>
<evidence type="ECO:0000256" key="9">
    <source>
        <dbReference type="PROSITE-ProRule" id="PRU00175"/>
    </source>
</evidence>
<feature type="region of interest" description="Disordered" evidence="10">
    <location>
        <begin position="359"/>
        <end position="392"/>
    </location>
</feature>
<protein>
    <recommendedName>
        <fullName evidence="11">RING-type domain-containing protein</fullName>
    </recommendedName>
</protein>
<dbReference type="InterPro" id="IPR001841">
    <property type="entry name" value="Znf_RING"/>
</dbReference>
<evidence type="ECO:0000256" key="10">
    <source>
        <dbReference type="SAM" id="MobiDB-lite"/>
    </source>
</evidence>
<feature type="region of interest" description="Disordered" evidence="10">
    <location>
        <begin position="240"/>
        <end position="301"/>
    </location>
</feature>
<dbReference type="GO" id="GO:0005634">
    <property type="term" value="C:nucleus"/>
    <property type="evidence" value="ECO:0007669"/>
    <property type="project" value="UniProtKB-SubCell"/>
</dbReference>
<feature type="region of interest" description="Disordered" evidence="10">
    <location>
        <begin position="199"/>
        <end position="218"/>
    </location>
</feature>
<reference evidence="13" key="1">
    <citation type="journal article" date="2018" name="Nat. Microbiol.">
        <title>Leveraging single-cell genomics to expand the fungal tree of life.</title>
        <authorList>
            <person name="Ahrendt S.R."/>
            <person name="Quandt C.A."/>
            <person name="Ciobanu D."/>
            <person name="Clum A."/>
            <person name="Salamov A."/>
            <person name="Andreopoulos B."/>
            <person name="Cheng J.F."/>
            <person name="Woyke T."/>
            <person name="Pelin A."/>
            <person name="Henrissat B."/>
            <person name="Reynolds N.K."/>
            <person name="Benny G.L."/>
            <person name="Smith M.E."/>
            <person name="James T.Y."/>
            <person name="Grigoriev I.V."/>
        </authorList>
    </citation>
    <scope>NUCLEOTIDE SEQUENCE [LARGE SCALE GENOMIC DNA]</scope>
    <source>
        <strain evidence="13">RSA 1356</strain>
    </source>
</reference>
<dbReference type="GO" id="GO:0000724">
    <property type="term" value="P:double-strand break repair via homologous recombination"/>
    <property type="evidence" value="ECO:0007669"/>
    <property type="project" value="TreeGrafter"/>
</dbReference>
<dbReference type="OrthoDB" id="6270329at2759"/>
<dbReference type="GO" id="GO:0004842">
    <property type="term" value="F:ubiquitin-protein transferase activity"/>
    <property type="evidence" value="ECO:0007669"/>
    <property type="project" value="TreeGrafter"/>
</dbReference>
<dbReference type="GO" id="GO:0008270">
    <property type="term" value="F:zinc ion binding"/>
    <property type="evidence" value="ECO:0007669"/>
    <property type="project" value="UniProtKB-KW"/>
</dbReference>
<evidence type="ECO:0000256" key="3">
    <source>
        <dbReference type="ARBA" id="ARBA00022737"/>
    </source>
</evidence>
<keyword evidence="2" id="KW-0479">Metal-binding</keyword>
<keyword evidence="8" id="KW-0539">Nucleus</keyword>
<dbReference type="PROSITE" id="PS00518">
    <property type="entry name" value="ZF_RING_1"/>
    <property type="match status" value="1"/>
</dbReference>
<evidence type="ECO:0000256" key="1">
    <source>
        <dbReference type="ARBA" id="ARBA00004123"/>
    </source>
</evidence>
<comment type="subcellular location">
    <subcellularLocation>
        <location evidence="1">Nucleus</location>
    </subcellularLocation>
</comment>
<keyword evidence="4" id="KW-0227">DNA damage</keyword>
<keyword evidence="5 9" id="KW-0863">Zinc-finger</keyword>
<dbReference type="GO" id="GO:0045944">
    <property type="term" value="P:positive regulation of transcription by RNA polymerase II"/>
    <property type="evidence" value="ECO:0007669"/>
    <property type="project" value="TreeGrafter"/>
</dbReference>
<evidence type="ECO:0000256" key="7">
    <source>
        <dbReference type="ARBA" id="ARBA00023204"/>
    </source>
</evidence>
<evidence type="ECO:0000259" key="11">
    <source>
        <dbReference type="PROSITE" id="PS50089"/>
    </source>
</evidence>
<evidence type="ECO:0000256" key="8">
    <source>
        <dbReference type="ARBA" id="ARBA00023242"/>
    </source>
</evidence>
<keyword evidence="3" id="KW-0677">Repeat</keyword>
<dbReference type="EMBL" id="KZ992436">
    <property type="protein sequence ID" value="RKP10828.1"/>
    <property type="molecule type" value="Genomic_DNA"/>
</dbReference>
<dbReference type="SMART" id="SM00184">
    <property type="entry name" value="RING"/>
    <property type="match status" value="1"/>
</dbReference>
<keyword evidence="7" id="KW-0234">DNA repair</keyword>
<evidence type="ECO:0000256" key="4">
    <source>
        <dbReference type="ARBA" id="ARBA00022763"/>
    </source>
</evidence>
<dbReference type="Proteomes" id="UP000271241">
    <property type="component" value="Unassembled WGS sequence"/>
</dbReference>
<evidence type="ECO:0000313" key="12">
    <source>
        <dbReference type="EMBL" id="RKP10828.1"/>
    </source>
</evidence>
<name>A0A4P9XWU1_9FUNG</name>
<accession>A0A4P9XWU1</accession>
<evidence type="ECO:0000256" key="2">
    <source>
        <dbReference type="ARBA" id="ARBA00022723"/>
    </source>
</evidence>
<dbReference type="PANTHER" id="PTHR13763:SF0">
    <property type="entry name" value="BREAST CANCER TYPE 1 SUSCEPTIBILITY PROTEIN"/>
    <property type="match status" value="1"/>
</dbReference>
<dbReference type="SUPFAM" id="SSF57850">
    <property type="entry name" value="RING/U-box"/>
    <property type="match status" value="1"/>
</dbReference>
<dbReference type="STRING" id="78915.A0A4P9XWU1"/>
<sequence length="392" mass="42327">MTAAMLPDTVSALLERMAAEFRCSICLSTLRDPCATPCQHVFCNECISMALRTQEKCPLCKGKVTRRALTPATGTNALLQAYVRLVRAYERETGEELPSQLFSQSALSSTLSMEGEFPWSEDTVPLSSTDNCFGEKMLAIKDLDDDEEEVAIELARPAHVASVDALDVLAEVAVSAAPVMANVGDTGSASAATVRLSTPVNEPTAESAVRPLEERLDSDATTLDDATWEGEEASRQIVTDAAPGLPEGNEAETVPLPCTTTPAENAEMDQKPDERPAMRTPQTQSRIRRYSQGTPSHRASPSVLRIVHGTRILVPDSQASLTQMSSPGLSASQLDADTQTIQYLEGIMPPIDTEVQRVEADAEALPSSALNRPDSPLNRRRAGWPTDVFTRD</sequence>